<dbReference type="Proteomes" id="UP000265618">
    <property type="component" value="Unassembled WGS sequence"/>
</dbReference>
<dbReference type="Gene3D" id="1.25.40.10">
    <property type="entry name" value="Tetratricopeptide repeat domain"/>
    <property type="match status" value="1"/>
</dbReference>
<reference evidence="2 3" key="1">
    <citation type="journal article" date="2018" name="PLoS ONE">
        <title>The draft genome of Kipferlia bialata reveals reductive genome evolution in fornicate parasites.</title>
        <authorList>
            <person name="Tanifuji G."/>
            <person name="Takabayashi S."/>
            <person name="Kume K."/>
            <person name="Takagi M."/>
            <person name="Nakayama T."/>
            <person name="Kamikawa R."/>
            <person name="Inagaki Y."/>
            <person name="Hashimoto T."/>
        </authorList>
    </citation>
    <scope>NUCLEOTIDE SEQUENCE [LARGE SCALE GENOMIC DNA]</scope>
    <source>
        <strain evidence="2">NY0173</strain>
    </source>
</reference>
<dbReference type="OrthoDB" id="626167at2759"/>
<name>A0A9K3GQC8_9EUKA</name>
<gene>
    <name evidence="2" type="ORF">KIPB_013748</name>
</gene>
<keyword evidence="3" id="KW-1185">Reference proteome</keyword>
<protein>
    <submittedName>
        <fullName evidence="2">Uncharacterized protein</fullName>
    </submittedName>
</protein>
<organism evidence="2 3">
    <name type="scientific">Kipferlia bialata</name>
    <dbReference type="NCBI Taxonomy" id="797122"/>
    <lineage>
        <taxon>Eukaryota</taxon>
        <taxon>Metamonada</taxon>
        <taxon>Carpediemonas-like organisms</taxon>
        <taxon>Kipferlia</taxon>
    </lineage>
</organism>
<sequence length="167" mass="18047">GHGPAWYNAGGPERAEASELFREALALAEYVFGPESPETANACVQLARQLKARSEENGRPEFSRWNRSAGVAESALSTEAQALFQRALEIRVACIESVHQGVPEGEVERLAPAAVTGVSQRDVADCYRSLAQLAQASLPTPTSPFDMPQSQSMYEEPEPTDDPNAET</sequence>
<feature type="non-terminal residue" evidence="2">
    <location>
        <position position="167"/>
    </location>
</feature>
<dbReference type="InterPro" id="IPR011990">
    <property type="entry name" value="TPR-like_helical_dom_sf"/>
</dbReference>
<dbReference type="AlphaFoldDB" id="A0A9K3GQC8"/>
<feature type="region of interest" description="Disordered" evidence="1">
    <location>
        <begin position="137"/>
        <end position="167"/>
    </location>
</feature>
<evidence type="ECO:0000256" key="1">
    <source>
        <dbReference type="SAM" id="MobiDB-lite"/>
    </source>
</evidence>
<comment type="caution">
    <text evidence="2">The sequence shown here is derived from an EMBL/GenBank/DDBJ whole genome shotgun (WGS) entry which is preliminary data.</text>
</comment>
<dbReference type="EMBL" id="BDIP01006697">
    <property type="protein sequence ID" value="GIQ90810.1"/>
    <property type="molecule type" value="Genomic_DNA"/>
</dbReference>
<feature type="non-terminal residue" evidence="2">
    <location>
        <position position="1"/>
    </location>
</feature>
<evidence type="ECO:0000313" key="2">
    <source>
        <dbReference type="EMBL" id="GIQ90810.1"/>
    </source>
</evidence>
<accession>A0A9K3GQC8</accession>
<evidence type="ECO:0000313" key="3">
    <source>
        <dbReference type="Proteomes" id="UP000265618"/>
    </source>
</evidence>
<proteinExistence type="predicted"/>
<feature type="compositionally biased region" description="Acidic residues" evidence="1">
    <location>
        <begin position="155"/>
        <end position="167"/>
    </location>
</feature>